<gene>
    <name evidence="15" type="primary">pbp4</name>
    <name evidence="16" type="ORF">EIG99_00945</name>
    <name evidence="15" type="ORF">I6J05_10555</name>
</gene>
<dbReference type="Gene3D" id="2.30.140.20">
    <property type="entry name" value="Penicillin-binding protein 4, C-terminal domain"/>
    <property type="match status" value="1"/>
</dbReference>
<dbReference type="GO" id="GO:0009002">
    <property type="term" value="F:serine-type D-Ala-D-Ala carboxypeptidase activity"/>
    <property type="evidence" value="ECO:0007669"/>
    <property type="project" value="InterPro"/>
</dbReference>
<dbReference type="Proteomes" id="UP000293854">
    <property type="component" value="Unassembled WGS sequence"/>
</dbReference>
<keyword evidence="11" id="KW-0472">Membrane</keyword>
<accession>A0A143PBF8</accession>
<keyword evidence="11" id="KW-1133">Transmembrane helix</keyword>
<dbReference type="PANTHER" id="PTHR35333">
    <property type="entry name" value="BETA-LACTAMASE"/>
    <property type="match status" value="1"/>
</dbReference>
<dbReference type="GeneID" id="93725289"/>
<dbReference type="InterPro" id="IPR015294">
    <property type="entry name" value="Pen-bd_prot4_C_dom"/>
</dbReference>
<dbReference type="InterPro" id="IPR037091">
    <property type="entry name" value="Pen-bd_prot4_C_dom_sf"/>
</dbReference>
<dbReference type="NCBIfam" id="NF038258">
    <property type="entry name" value="PBP4_Staph"/>
    <property type="match status" value="1"/>
</dbReference>
<comment type="similarity">
    <text evidence="2 10">Belongs to the peptidase S11 family.</text>
</comment>
<evidence type="ECO:0000256" key="12">
    <source>
        <dbReference type="SAM" id="SignalP"/>
    </source>
</evidence>
<evidence type="ECO:0000256" key="9">
    <source>
        <dbReference type="PIRSR" id="PIRSR618044-2"/>
    </source>
</evidence>
<dbReference type="GO" id="GO:0030655">
    <property type="term" value="P:beta-lactam antibiotic catabolic process"/>
    <property type="evidence" value="ECO:0007669"/>
    <property type="project" value="InterPro"/>
</dbReference>
<evidence type="ECO:0000256" key="3">
    <source>
        <dbReference type="ARBA" id="ARBA00022729"/>
    </source>
</evidence>
<dbReference type="InterPro" id="IPR001967">
    <property type="entry name" value="Peptidase_S11_N"/>
</dbReference>
<name>A0A143PBF8_9STAP</name>
<evidence type="ECO:0000256" key="2">
    <source>
        <dbReference type="ARBA" id="ARBA00007164"/>
    </source>
</evidence>
<dbReference type="GO" id="GO:0009252">
    <property type="term" value="P:peptidoglycan biosynthetic process"/>
    <property type="evidence" value="ECO:0007669"/>
    <property type="project" value="UniProtKB-KW"/>
</dbReference>
<feature type="transmembrane region" description="Helical" evidence="11">
    <location>
        <begin position="383"/>
        <end position="405"/>
    </location>
</feature>
<reference evidence="16 17" key="1">
    <citation type="submission" date="2018-11" db="EMBL/GenBank/DDBJ databases">
        <title>Genomic profiling of Staphylococcus species from a Poultry farm system in KwaZulu-Natal, South Africa.</title>
        <authorList>
            <person name="Amoako D.G."/>
            <person name="Somboro A.M."/>
            <person name="Abia A.L.K."/>
            <person name="Bester L.A."/>
            <person name="Essack S.Y."/>
        </authorList>
    </citation>
    <scope>NUCLEOTIDE SEQUENCE [LARGE SCALE GENOMIC DNA]</scope>
    <source>
        <strain evidence="16 17">SA11</strain>
    </source>
</reference>
<keyword evidence="4" id="KW-0378">Hydrolase</keyword>
<keyword evidence="5" id="KW-0133">Cell shape</keyword>
<dbReference type="PANTHER" id="PTHR35333:SF4">
    <property type="entry name" value="SLR0121 PROTEIN"/>
    <property type="match status" value="1"/>
</dbReference>
<comment type="function">
    <text evidence="1">Removes C-terminal D-alanyl residues from sugar-peptide cell wall precursors.</text>
</comment>
<organism evidence="16 17">
    <name type="scientific">Staphylococcus condimenti</name>
    <dbReference type="NCBI Taxonomy" id="70255"/>
    <lineage>
        <taxon>Bacteria</taxon>
        <taxon>Bacillati</taxon>
        <taxon>Bacillota</taxon>
        <taxon>Bacilli</taxon>
        <taxon>Bacillales</taxon>
        <taxon>Staphylococcaceae</taxon>
        <taxon>Staphylococcus</taxon>
    </lineage>
</organism>
<dbReference type="InterPro" id="IPR000871">
    <property type="entry name" value="Beta-lactam_class-A"/>
</dbReference>
<dbReference type="EMBL" id="RQTE01000020">
    <property type="protein sequence ID" value="RZI04569.1"/>
    <property type="molecule type" value="Genomic_DNA"/>
</dbReference>
<evidence type="ECO:0000313" key="15">
    <source>
        <dbReference type="EMBL" id="QQS82338.1"/>
    </source>
</evidence>
<dbReference type="KEGG" id="scv:A4G25_07970"/>
<evidence type="ECO:0000256" key="4">
    <source>
        <dbReference type="ARBA" id="ARBA00022801"/>
    </source>
</evidence>
<dbReference type="GO" id="GO:0046677">
    <property type="term" value="P:response to antibiotic"/>
    <property type="evidence" value="ECO:0007669"/>
    <property type="project" value="InterPro"/>
</dbReference>
<feature type="signal peptide" evidence="12">
    <location>
        <begin position="1"/>
        <end position="25"/>
    </location>
</feature>
<keyword evidence="16" id="KW-0121">Carboxypeptidase</keyword>
<evidence type="ECO:0000259" key="14">
    <source>
        <dbReference type="Pfam" id="PF09211"/>
    </source>
</evidence>
<dbReference type="RefSeq" id="WP_047132010.1">
    <property type="nucleotide sequence ID" value="NZ_CP015114.1"/>
</dbReference>
<dbReference type="GO" id="GO:0008360">
    <property type="term" value="P:regulation of cell shape"/>
    <property type="evidence" value="ECO:0007669"/>
    <property type="project" value="UniProtKB-KW"/>
</dbReference>
<keyword evidence="16" id="KW-0645">Protease</keyword>
<feature type="chain" id="PRO_5044548778" evidence="12">
    <location>
        <begin position="26"/>
        <end position="409"/>
    </location>
</feature>
<evidence type="ECO:0000313" key="17">
    <source>
        <dbReference type="Proteomes" id="UP000293854"/>
    </source>
</evidence>
<keyword evidence="11" id="KW-0812">Transmembrane</keyword>
<feature type="domain" description="Peptidase S11 D-alanyl-D-alanine carboxypeptidase A N-terminal" evidence="13">
    <location>
        <begin position="51"/>
        <end position="285"/>
    </location>
</feature>
<evidence type="ECO:0000313" key="16">
    <source>
        <dbReference type="EMBL" id="RZI04569.1"/>
    </source>
</evidence>
<dbReference type="InterPro" id="IPR018044">
    <property type="entry name" value="Peptidase_S11"/>
</dbReference>
<proteinExistence type="inferred from homology"/>
<dbReference type="Pfam" id="PF00768">
    <property type="entry name" value="Peptidase_S11"/>
    <property type="match status" value="1"/>
</dbReference>
<dbReference type="AlphaFoldDB" id="A0A143PBF8"/>
<feature type="binding site" evidence="9">
    <location>
        <position position="256"/>
    </location>
    <ligand>
        <name>substrate</name>
    </ligand>
</feature>
<dbReference type="GO" id="GO:0008800">
    <property type="term" value="F:beta-lactamase activity"/>
    <property type="evidence" value="ECO:0007669"/>
    <property type="project" value="InterPro"/>
</dbReference>
<reference evidence="15 18" key="2">
    <citation type="submission" date="2021-01" db="EMBL/GenBank/DDBJ databases">
        <title>FDA dAtabase for Regulatory Grade micrObial Sequences (FDA-ARGOS): Supporting development and validation of Infectious Disease Dx tests.</title>
        <authorList>
            <person name="Sproer C."/>
            <person name="Gronow S."/>
            <person name="Severitt S."/>
            <person name="Schroder I."/>
            <person name="Tallon L."/>
            <person name="Sadzewicz L."/>
            <person name="Zhao X."/>
            <person name="Boylan J."/>
            <person name="Ott S."/>
            <person name="Bowen H."/>
            <person name="Vavikolanu K."/>
            <person name="Mehta A."/>
            <person name="Aluvathingal J."/>
            <person name="Nadendla S."/>
            <person name="Lowell S."/>
            <person name="Myers T."/>
            <person name="Yan Y."/>
            <person name="Sichtig H."/>
        </authorList>
    </citation>
    <scope>NUCLEOTIDE SEQUENCE [LARGE SCALE GENOMIC DNA]</scope>
    <source>
        <strain evidence="15 18">FDAARGOS_1148</strain>
    </source>
</reference>
<keyword evidence="3 12" id="KW-0732">Signal</keyword>
<dbReference type="Proteomes" id="UP000595942">
    <property type="component" value="Chromosome"/>
</dbReference>
<sequence>MKKVLSIFISFLLLWTLFITPSTYAQQTPTEIAKQYHQTLDKQYNPKSAYVTTQQGQILYDYHGNQSIDPASTTKLITAYLVLEAIEQGKIKSSDSVKITPSYEKLAQLPNLTTFPLKNKQTYTVDQLLKQAMLESSNASTLVLADKVSGDTSKFTDNMNVKAKELGMNHSHFTNPSGANNFLIQQFAPKAYRSETYSRSTAQDMTILSRALIKKYPKILQYSSLKTDQQYGKKLTNTNLSLPSASDALNGAQGLKTGTSDNGYNLVLTTKRHNLRIDTTVMNVQPYPSEVSKHARQKIANALTEDAFKHYEYRKVISKGEHELDGKTYDVKQDLYDVVPKDKNKYKLKIENDKLRVDYPRQFLKGSHAPSVKVEHVVHWGKLLMGAVTMIGGVLLVSAIIYIVVKRRY</sequence>
<dbReference type="SUPFAM" id="SSF69189">
    <property type="entry name" value="Penicillin-binding protein associated domain"/>
    <property type="match status" value="1"/>
</dbReference>
<dbReference type="Gene3D" id="3.40.710.10">
    <property type="entry name" value="DD-peptidase/beta-lactamase superfamily"/>
    <property type="match status" value="1"/>
</dbReference>
<dbReference type="OrthoDB" id="9791132at2"/>
<feature type="active site" description="Acyl-ester intermediate" evidence="8">
    <location>
        <position position="72"/>
    </location>
</feature>
<dbReference type="EMBL" id="CP068073">
    <property type="protein sequence ID" value="QQS82338.1"/>
    <property type="molecule type" value="Genomic_DNA"/>
</dbReference>
<keyword evidence="6" id="KW-0573">Peptidoglycan synthesis</keyword>
<dbReference type="GO" id="GO:0071555">
    <property type="term" value="P:cell wall organization"/>
    <property type="evidence" value="ECO:0007669"/>
    <property type="project" value="UniProtKB-KW"/>
</dbReference>
<evidence type="ECO:0000256" key="5">
    <source>
        <dbReference type="ARBA" id="ARBA00022960"/>
    </source>
</evidence>
<dbReference type="Pfam" id="PF09211">
    <property type="entry name" value="DUF1958"/>
    <property type="match status" value="1"/>
</dbReference>
<dbReference type="InterPro" id="IPR012338">
    <property type="entry name" value="Beta-lactam/transpept-like"/>
</dbReference>
<evidence type="ECO:0000256" key="7">
    <source>
        <dbReference type="ARBA" id="ARBA00023316"/>
    </source>
</evidence>
<keyword evidence="18" id="KW-1185">Reference proteome</keyword>
<evidence type="ECO:0000256" key="10">
    <source>
        <dbReference type="RuleBase" id="RU004016"/>
    </source>
</evidence>
<dbReference type="PRINTS" id="PR00725">
    <property type="entry name" value="DADACBPTASE1"/>
</dbReference>
<evidence type="ECO:0000256" key="8">
    <source>
        <dbReference type="PIRSR" id="PIRSR618044-1"/>
    </source>
</evidence>
<protein>
    <submittedName>
        <fullName evidence="16">D-alanyl-D-alanine carboxypeptidase</fullName>
    </submittedName>
    <submittedName>
        <fullName evidence="15">Penicillin-binding protein PBP4</fullName>
    </submittedName>
</protein>
<evidence type="ECO:0000256" key="1">
    <source>
        <dbReference type="ARBA" id="ARBA00003217"/>
    </source>
</evidence>
<evidence type="ECO:0000313" key="18">
    <source>
        <dbReference type="Proteomes" id="UP000595942"/>
    </source>
</evidence>
<dbReference type="GO" id="GO:0006508">
    <property type="term" value="P:proteolysis"/>
    <property type="evidence" value="ECO:0007669"/>
    <property type="project" value="InterPro"/>
</dbReference>
<dbReference type="SUPFAM" id="SSF56601">
    <property type="entry name" value="beta-lactamase/transpeptidase-like"/>
    <property type="match status" value="1"/>
</dbReference>
<feature type="active site" evidence="8">
    <location>
        <position position="136"/>
    </location>
</feature>
<keyword evidence="7" id="KW-0961">Cell wall biogenesis/degradation</keyword>
<dbReference type="InterPro" id="IPR015956">
    <property type="entry name" value="Peniciliin-bd_prot_C_sf"/>
</dbReference>
<feature type="domain" description="Penicillin-binding protein 4 C-terminal" evidence="14">
    <location>
        <begin position="313"/>
        <end position="375"/>
    </location>
</feature>
<evidence type="ECO:0000256" key="6">
    <source>
        <dbReference type="ARBA" id="ARBA00022984"/>
    </source>
</evidence>
<feature type="active site" description="Proton acceptor" evidence="8">
    <location>
        <position position="75"/>
    </location>
</feature>
<evidence type="ECO:0000256" key="11">
    <source>
        <dbReference type="SAM" id="Phobius"/>
    </source>
</evidence>
<evidence type="ECO:0000259" key="13">
    <source>
        <dbReference type="Pfam" id="PF00768"/>
    </source>
</evidence>